<gene>
    <name evidence="1" type="ORF">PGTG_03494</name>
</gene>
<evidence type="ECO:0000313" key="2">
    <source>
        <dbReference type="Proteomes" id="UP000008783"/>
    </source>
</evidence>
<organism evidence="1 2">
    <name type="scientific">Puccinia graminis f. sp. tritici (strain CRL 75-36-700-3 / race SCCL)</name>
    <name type="common">Black stem rust fungus</name>
    <dbReference type="NCBI Taxonomy" id="418459"/>
    <lineage>
        <taxon>Eukaryota</taxon>
        <taxon>Fungi</taxon>
        <taxon>Dikarya</taxon>
        <taxon>Basidiomycota</taxon>
        <taxon>Pucciniomycotina</taxon>
        <taxon>Pucciniomycetes</taxon>
        <taxon>Pucciniales</taxon>
        <taxon>Pucciniaceae</taxon>
        <taxon>Puccinia</taxon>
    </lineage>
</organism>
<accession>E3JZR3</accession>
<dbReference type="HOGENOM" id="CLU_143009_0_0_1"/>
<dbReference type="VEuPathDB" id="FungiDB:PGTG_03494"/>
<dbReference type="AlphaFoldDB" id="E3JZR3"/>
<sequence>MSIAERVPIIMANRTPLISWTADAVNDGPTSNTILIQWLATSNNYVRWRSGESKRAMCQEIIADMRLHGIHHRNYHSIMLRMTLLEGSYKQAYQWETTTGGFITAIGVDGHTTVSVREHLLRICRYWDKLDPIMRPII</sequence>
<dbReference type="EMBL" id="DS178268">
    <property type="protein sequence ID" value="EFP77538.2"/>
    <property type="molecule type" value="Genomic_DNA"/>
</dbReference>
<keyword evidence="2" id="KW-1185">Reference proteome</keyword>
<dbReference type="PANTHER" id="PTHR33324">
    <property type="entry name" value="EXPRESSED PROTEIN"/>
    <property type="match status" value="1"/>
</dbReference>
<dbReference type="PANTHER" id="PTHR33324:SF2">
    <property type="entry name" value="MYB_SANT-LIKE DNA-BINDING DOMAIN-CONTAINING PROTEIN"/>
    <property type="match status" value="1"/>
</dbReference>
<dbReference type="GeneID" id="10538577"/>
<evidence type="ECO:0000313" key="1">
    <source>
        <dbReference type="EMBL" id="EFP77538.2"/>
    </source>
</evidence>
<reference key="1">
    <citation type="submission" date="2007-01" db="EMBL/GenBank/DDBJ databases">
        <title>The Genome Sequence of Puccinia graminis f. sp. tritici Strain CRL 75-36-700-3.</title>
        <authorList>
            <consortium name="The Broad Institute Genome Sequencing Platform"/>
            <person name="Birren B."/>
            <person name="Lander E."/>
            <person name="Galagan J."/>
            <person name="Nusbaum C."/>
            <person name="Devon K."/>
            <person name="Cuomo C."/>
            <person name="Jaffe D."/>
            <person name="Butler J."/>
            <person name="Alvarez P."/>
            <person name="Gnerre S."/>
            <person name="Grabherr M."/>
            <person name="Mauceli E."/>
            <person name="Brockman W."/>
            <person name="Young S."/>
            <person name="LaButti K."/>
            <person name="Sykes S."/>
            <person name="DeCaprio D."/>
            <person name="Crawford M."/>
            <person name="Koehrsen M."/>
            <person name="Engels R."/>
            <person name="Montgomery P."/>
            <person name="Pearson M."/>
            <person name="Howarth C."/>
            <person name="Larson L."/>
            <person name="White J."/>
            <person name="Zeng Q."/>
            <person name="Kodira C."/>
            <person name="Yandava C."/>
            <person name="Alvarado L."/>
            <person name="O'Leary S."/>
            <person name="Szabo L."/>
            <person name="Dean R."/>
            <person name="Schein J."/>
        </authorList>
    </citation>
    <scope>NUCLEOTIDE SEQUENCE</scope>
    <source>
        <strain>CRL 75-36-700-3</strain>
    </source>
</reference>
<dbReference type="InParanoid" id="E3JZR3"/>
<reference evidence="2" key="2">
    <citation type="journal article" date="2011" name="Proc. Natl. Acad. Sci. U.S.A.">
        <title>Obligate biotrophy features unraveled by the genomic analysis of rust fungi.</title>
        <authorList>
            <person name="Duplessis S."/>
            <person name="Cuomo C.A."/>
            <person name="Lin Y.-C."/>
            <person name="Aerts A."/>
            <person name="Tisserant E."/>
            <person name="Veneault-Fourrey C."/>
            <person name="Joly D.L."/>
            <person name="Hacquard S."/>
            <person name="Amselem J."/>
            <person name="Cantarel B.L."/>
            <person name="Chiu R."/>
            <person name="Coutinho P.M."/>
            <person name="Feau N."/>
            <person name="Field M."/>
            <person name="Frey P."/>
            <person name="Gelhaye E."/>
            <person name="Goldberg J."/>
            <person name="Grabherr M.G."/>
            <person name="Kodira C.D."/>
            <person name="Kohler A."/>
            <person name="Kuees U."/>
            <person name="Lindquist E.A."/>
            <person name="Lucas S.M."/>
            <person name="Mago R."/>
            <person name="Mauceli E."/>
            <person name="Morin E."/>
            <person name="Murat C."/>
            <person name="Pangilinan J.L."/>
            <person name="Park R."/>
            <person name="Pearson M."/>
            <person name="Quesneville H."/>
            <person name="Rouhier N."/>
            <person name="Sakthikumar S."/>
            <person name="Salamov A.A."/>
            <person name="Schmutz J."/>
            <person name="Selles B."/>
            <person name="Shapiro H."/>
            <person name="Tanguay P."/>
            <person name="Tuskan G.A."/>
            <person name="Henrissat B."/>
            <person name="Van de Peer Y."/>
            <person name="Rouze P."/>
            <person name="Ellis J.G."/>
            <person name="Dodds P.N."/>
            <person name="Schein J.E."/>
            <person name="Zhong S."/>
            <person name="Hamelin R.C."/>
            <person name="Grigoriev I.V."/>
            <person name="Szabo L.J."/>
            <person name="Martin F."/>
        </authorList>
    </citation>
    <scope>NUCLEOTIDE SEQUENCE [LARGE SCALE GENOMIC DNA]</scope>
    <source>
        <strain evidence="2">CRL 75-36-700-3 / race SCCL</strain>
    </source>
</reference>
<name>E3JZR3_PUCGT</name>
<dbReference type="RefSeq" id="XP_003321957.2">
    <property type="nucleotide sequence ID" value="XM_003321909.2"/>
</dbReference>
<dbReference type="Proteomes" id="UP000008783">
    <property type="component" value="Unassembled WGS sequence"/>
</dbReference>
<proteinExistence type="predicted"/>
<dbReference type="KEGG" id="pgr:PGTG_03494"/>
<protein>
    <submittedName>
        <fullName evidence="1">Uncharacterized protein</fullName>
    </submittedName>
</protein>
<dbReference type="OrthoDB" id="2499804at2759"/>